<accession>A0A7J7NNB2</accession>
<gene>
    <name evidence="2" type="ORF">GIB67_004970</name>
</gene>
<dbReference type="OrthoDB" id="3366674at2759"/>
<dbReference type="EMBL" id="JACGCM010000696">
    <property type="protein sequence ID" value="KAF6168418.1"/>
    <property type="molecule type" value="Genomic_DNA"/>
</dbReference>
<dbReference type="AlphaFoldDB" id="A0A7J7NNB2"/>
<sequence length="209" mass="24214">MDTDLVEALVEGYRFGFKENNIWDDKIWTMVQKVVQEKAFIQVERSHIDNRYLSLRKRYIVFDVDNDIGGDDALEANNASMATSSASKRSRVHGKKAKNNDEVKPVLYSLHSSLEDMKNSIDLIKHASDIQEEVMKVEGYSEHFLRNAWYIMMRDPVELQLFMAGDAKDKKMVLDGYLNRIYECGNYRRVYVLLYLALIIHPPADVNSP</sequence>
<dbReference type="Proteomes" id="UP000541444">
    <property type="component" value="Unassembled WGS sequence"/>
</dbReference>
<keyword evidence="3" id="KW-1185">Reference proteome</keyword>
<protein>
    <recommendedName>
        <fullName evidence="1">Myb/SANT-like domain-containing protein</fullName>
    </recommendedName>
</protein>
<comment type="caution">
    <text evidence="2">The sequence shown here is derived from an EMBL/GenBank/DDBJ whole genome shotgun (WGS) entry which is preliminary data.</text>
</comment>
<reference evidence="2 3" key="1">
    <citation type="journal article" date="2020" name="IScience">
        <title>Genome Sequencing of the Endangered Kingdonia uniflora (Circaeasteraceae, Ranunculales) Reveals Potential Mechanisms of Evolutionary Specialization.</title>
        <authorList>
            <person name="Sun Y."/>
            <person name="Deng T."/>
            <person name="Zhang A."/>
            <person name="Moore M.J."/>
            <person name="Landis J.B."/>
            <person name="Lin N."/>
            <person name="Zhang H."/>
            <person name="Zhang X."/>
            <person name="Huang J."/>
            <person name="Zhang X."/>
            <person name="Sun H."/>
            <person name="Wang H."/>
        </authorList>
    </citation>
    <scope>NUCLEOTIDE SEQUENCE [LARGE SCALE GENOMIC DNA]</scope>
    <source>
        <strain evidence="2">TB1705</strain>
        <tissue evidence="2">Leaf</tissue>
    </source>
</reference>
<evidence type="ECO:0000313" key="2">
    <source>
        <dbReference type="EMBL" id="KAF6168418.1"/>
    </source>
</evidence>
<feature type="domain" description="Myb/SANT-like" evidence="1">
    <location>
        <begin position="1"/>
        <end position="61"/>
    </location>
</feature>
<organism evidence="2 3">
    <name type="scientific">Kingdonia uniflora</name>
    <dbReference type="NCBI Taxonomy" id="39325"/>
    <lineage>
        <taxon>Eukaryota</taxon>
        <taxon>Viridiplantae</taxon>
        <taxon>Streptophyta</taxon>
        <taxon>Embryophyta</taxon>
        <taxon>Tracheophyta</taxon>
        <taxon>Spermatophyta</taxon>
        <taxon>Magnoliopsida</taxon>
        <taxon>Ranunculales</taxon>
        <taxon>Circaeasteraceae</taxon>
        <taxon>Kingdonia</taxon>
    </lineage>
</organism>
<dbReference type="InterPro" id="IPR024752">
    <property type="entry name" value="Myb/SANT-like_dom"/>
</dbReference>
<evidence type="ECO:0000259" key="1">
    <source>
        <dbReference type="Pfam" id="PF12776"/>
    </source>
</evidence>
<name>A0A7J7NNB2_9MAGN</name>
<proteinExistence type="predicted"/>
<evidence type="ECO:0000313" key="3">
    <source>
        <dbReference type="Proteomes" id="UP000541444"/>
    </source>
</evidence>
<dbReference type="Pfam" id="PF12776">
    <property type="entry name" value="Myb_DNA-bind_3"/>
    <property type="match status" value="1"/>
</dbReference>